<dbReference type="EMBL" id="AP022577">
    <property type="protein sequence ID" value="BBX83534.1"/>
    <property type="molecule type" value="Genomic_DNA"/>
</dbReference>
<evidence type="ECO:0008006" key="3">
    <source>
        <dbReference type="Google" id="ProtNLM"/>
    </source>
</evidence>
<organism evidence="1 2">
    <name type="scientific">Mycolicibacterium aubagnense</name>
    <dbReference type="NCBI Taxonomy" id="319707"/>
    <lineage>
        <taxon>Bacteria</taxon>
        <taxon>Bacillati</taxon>
        <taxon>Actinomycetota</taxon>
        <taxon>Actinomycetes</taxon>
        <taxon>Mycobacteriales</taxon>
        <taxon>Mycobacteriaceae</taxon>
        <taxon>Mycolicibacterium</taxon>
    </lineage>
</organism>
<reference evidence="1 2" key="1">
    <citation type="journal article" date="2019" name="Emerg. Microbes Infect.">
        <title>Comprehensive subspecies identification of 175 nontuberculous mycobacteria species based on 7547 genomic profiles.</title>
        <authorList>
            <person name="Matsumoto Y."/>
            <person name="Kinjo T."/>
            <person name="Motooka D."/>
            <person name="Nabeya D."/>
            <person name="Jung N."/>
            <person name="Uechi K."/>
            <person name="Horii T."/>
            <person name="Iida T."/>
            <person name="Fujita J."/>
            <person name="Nakamura S."/>
        </authorList>
    </citation>
    <scope>NUCLEOTIDE SEQUENCE [LARGE SCALE GENOMIC DNA]</scope>
    <source>
        <strain evidence="1 2">JCM 15296</strain>
    </source>
</reference>
<dbReference type="RefSeq" id="WP_138231479.1">
    <property type="nucleotide sequence ID" value="NZ_AP022577.1"/>
</dbReference>
<evidence type="ECO:0000313" key="1">
    <source>
        <dbReference type="EMBL" id="BBX83534.1"/>
    </source>
</evidence>
<accession>A0ABM7IAG5</accession>
<keyword evidence="2" id="KW-1185">Reference proteome</keyword>
<proteinExistence type="predicted"/>
<gene>
    <name evidence="1" type="ORF">MAUB_14070</name>
</gene>
<protein>
    <recommendedName>
        <fullName evidence="3">GAF domain-containing protein</fullName>
    </recommendedName>
</protein>
<evidence type="ECO:0000313" key="2">
    <source>
        <dbReference type="Proteomes" id="UP000465609"/>
    </source>
</evidence>
<sequence length="205" mass="21717">MTVLSNRTKLVATVKRNAANALRVELADASAQPVGEARQKSGLGVLLGFKNGGRSTYNLAAEGRTLTIDVAGTTTVSESGTEIGKLVPHDGAARFDDPTGAVLAYLRPHVGHTAGEAWRHPILTPHGEPMGTLTLFPMSSAAELREYLDRIVDQVVLDWDINYTNLRLPALGSALDLQQPVAGRLGDLLACACVDSCTLPRGYSA</sequence>
<name>A0ABM7IAG5_9MYCO</name>
<dbReference type="Proteomes" id="UP000465609">
    <property type="component" value="Chromosome"/>
</dbReference>